<dbReference type="PANTHER" id="PTHR13389">
    <property type="entry name" value="PUMILIO HOMOLOG 3"/>
    <property type="match status" value="1"/>
</dbReference>
<dbReference type="Gene3D" id="1.25.10.10">
    <property type="entry name" value="Leucine-rich Repeat Variant"/>
    <property type="match status" value="2"/>
</dbReference>
<dbReference type="GO" id="GO:0070180">
    <property type="term" value="F:large ribosomal subunit rRNA binding"/>
    <property type="evidence" value="ECO:0007669"/>
    <property type="project" value="EnsemblFungi"/>
</dbReference>
<protein>
    <submittedName>
        <fullName evidence="5">Armadillo-type protein</fullName>
    </submittedName>
</protein>
<evidence type="ECO:0000256" key="2">
    <source>
        <dbReference type="ARBA" id="ARBA00022884"/>
    </source>
</evidence>
<dbReference type="OrthoDB" id="497380at2759"/>
<dbReference type="GO" id="GO:0101031">
    <property type="term" value="C:protein folding chaperone complex"/>
    <property type="evidence" value="ECO:0007669"/>
    <property type="project" value="EnsemblFungi"/>
</dbReference>
<dbReference type="GO" id="GO:0048027">
    <property type="term" value="F:mRNA 5'-UTR binding"/>
    <property type="evidence" value="ECO:0007669"/>
    <property type="project" value="EnsemblFungi"/>
</dbReference>
<feature type="compositionally biased region" description="Basic and acidic residues" evidence="3">
    <location>
        <begin position="7"/>
        <end position="44"/>
    </location>
</feature>
<dbReference type="InterPro" id="IPR040059">
    <property type="entry name" value="PUM3"/>
</dbReference>
<dbReference type="PROSITE" id="PS50303">
    <property type="entry name" value="PUM_HD"/>
    <property type="match status" value="1"/>
</dbReference>
<dbReference type="InterPro" id="IPR016024">
    <property type="entry name" value="ARM-type_fold"/>
</dbReference>
<dbReference type="Pfam" id="PF00806">
    <property type="entry name" value="PUF"/>
    <property type="match status" value="1"/>
</dbReference>
<dbReference type="Pfam" id="PF08144">
    <property type="entry name" value="CPL"/>
    <property type="match status" value="1"/>
</dbReference>
<dbReference type="InterPro" id="IPR001313">
    <property type="entry name" value="Pumilio_RNA-bd_rpt"/>
</dbReference>
<feature type="region of interest" description="Disordered" evidence="3">
    <location>
        <begin position="1"/>
        <end position="44"/>
    </location>
</feature>
<dbReference type="Proteomes" id="UP000193560">
    <property type="component" value="Unassembled WGS sequence"/>
</dbReference>
<evidence type="ECO:0000256" key="3">
    <source>
        <dbReference type="SAM" id="MobiDB-lite"/>
    </source>
</evidence>
<name>A0A1X2IIC4_9FUNG</name>
<dbReference type="GO" id="GO:0042273">
    <property type="term" value="P:ribosomal large subunit biogenesis"/>
    <property type="evidence" value="ECO:0007669"/>
    <property type="project" value="EnsemblFungi"/>
</dbReference>
<dbReference type="InterPro" id="IPR033133">
    <property type="entry name" value="PUM-HD"/>
</dbReference>
<keyword evidence="2" id="KW-0694">RNA-binding</keyword>
<accession>A0A1X2IIC4</accession>
<dbReference type="SMART" id="SM00025">
    <property type="entry name" value="Pumilio"/>
    <property type="match status" value="6"/>
</dbReference>
<dbReference type="GO" id="GO:0003730">
    <property type="term" value="F:mRNA 3'-UTR binding"/>
    <property type="evidence" value="ECO:0007669"/>
    <property type="project" value="EnsemblFungi"/>
</dbReference>
<dbReference type="AlphaFoldDB" id="A0A1X2IIC4"/>
<dbReference type="EMBL" id="MCGE01000010">
    <property type="protein sequence ID" value="ORZ17088.1"/>
    <property type="molecule type" value="Genomic_DNA"/>
</dbReference>
<evidence type="ECO:0000313" key="5">
    <source>
        <dbReference type="EMBL" id="ORZ17088.1"/>
    </source>
</evidence>
<dbReference type="SUPFAM" id="SSF48371">
    <property type="entry name" value="ARM repeat"/>
    <property type="match status" value="1"/>
</dbReference>
<dbReference type="STRING" id="90262.A0A1X2IIC4"/>
<dbReference type="PANTHER" id="PTHR13389:SF0">
    <property type="entry name" value="PUMILIO HOMOLOG 3"/>
    <property type="match status" value="1"/>
</dbReference>
<feature type="domain" description="PUM-HD" evidence="4">
    <location>
        <begin position="51"/>
        <end position="473"/>
    </location>
</feature>
<dbReference type="GO" id="GO:0005730">
    <property type="term" value="C:nucleolus"/>
    <property type="evidence" value="ECO:0007669"/>
    <property type="project" value="EnsemblFungi"/>
</dbReference>
<keyword evidence="1" id="KW-0677">Repeat</keyword>
<sequence>MAYTETAVKRKDGPEAHTEQPKKSKIESRMEQRNTRKERKAHDRSFDMITEAKKVWEQLRRGDIKREEQKALMEKMMTIIQGRVQDVIFKHDASRMIQTCLKKGNGEQRNQITEELKGKYEVLSKSMYGKFIVLKALEYCHWQRDSILSEFRTHVRKLIRHKEASSVIEGFYAQFSTAAQRNELLAEFYGPEMTLFNNAGSSKTLENLLETMPEKKEPVLKYMADMLKGCLDKGTLVHSIVHKALLQYLTLADAKGRDELMSLLRDSLQEIVHTREGARVAMLCLSYSSPKDKKAIIKSFKPFLSKIAQDEHGYLVLLRLLDVTDDTVLVAKAVVDELCKHAKELFADKFGRRFFLYILTGRNTRYLSPETVQQLVAGDEISTSKKDLKVKATELLSASSPSLIKMVKNDAPVLMREKMSSQVVQEIMLHAVGDKSDAINAILELVNENIEKENHVMEHRFANRIIKAMVKADSSETENDKAVEPLNFAPQLLDIIRPNIGHFATNHGSFVVLALAEEPSTAKEVKKELKSLKKEIKQAAEDKNPGAVKLLELLNDKK</sequence>
<dbReference type="InterPro" id="IPR012959">
    <property type="entry name" value="CPL_dom"/>
</dbReference>
<evidence type="ECO:0000313" key="6">
    <source>
        <dbReference type="Proteomes" id="UP000193560"/>
    </source>
</evidence>
<organism evidence="5 6">
    <name type="scientific">Absidia repens</name>
    <dbReference type="NCBI Taxonomy" id="90262"/>
    <lineage>
        <taxon>Eukaryota</taxon>
        <taxon>Fungi</taxon>
        <taxon>Fungi incertae sedis</taxon>
        <taxon>Mucoromycota</taxon>
        <taxon>Mucoromycotina</taxon>
        <taxon>Mucoromycetes</taxon>
        <taxon>Mucorales</taxon>
        <taxon>Cunninghamellaceae</taxon>
        <taxon>Absidia</taxon>
    </lineage>
</organism>
<comment type="caution">
    <text evidence="5">The sequence shown here is derived from an EMBL/GenBank/DDBJ whole genome shotgun (WGS) entry which is preliminary data.</text>
</comment>
<gene>
    <name evidence="5" type="ORF">BCR42DRAFT_413894</name>
</gene>
<reference evidence="5 6" key="1">
    <citation type="submission" date="2016-07" db="EMBL/GenBank/DDBJ databases">
        <title>Pervasive Adenine N6-methylation of Active Genes in Fungi.</title>
        <authorList>
            <consortium name="DOE Joint Genome Institute"/>
            <person name="Mondo S.J."/>
            <person name="Dannebaum R.O."/>
            <person name="Kuo R.C."/>
            <person name="Labutti K."/>
            <person name="Haridas S."/>
            <person name="Kuo A."/>
            <person name="Salamov A."/>
            <person name="Ahrendt S.R."/>
            <person name="Lipzen A."/>
            <person name="Sullivan W."/>
            <person name="Andreopoulos W.B."/>
            <person name="Clum A."/>
            <person name="Lindquist E."/>
            <person name="Daum C."/>
            <person name="Ramamoorthy G.K."/>
            <person name="Gryganskyi A."/>
            <person name="Culley D."/>
            <person name="Magnuson J.K."/>
            <person name="James T.Y."/>
            <person name="O'Malley M.A."/>
            <person name="Stajich J.E."/>
            <person name="Spatafora J.W."/>
            <person name="Visel A."/>
            <person name="Grigoriev I.V."/>
        </authorList>
    </citation>
    <scope>NUCLEOTIDE SEQUENCE [LARGE SCALE GENOMIC DNA]</scope>
    <source>
        <strain evidence="5 6">NRRL 1336</strain>
    </source>
</reference>
<keyword evidence="6" id="KW-1185">Reference proteome</keyword>
<evidence type="ECO:0000256" key="1">
    <source>
        <dbReference type="ARBA" id="ARBA00022737"/>
    </source>
</evidence>
<dbReference type="GO" id="GO:0000900">
    <property type="term" value="F:mRNA regulatory element binding translation repressor activity"/>
    <property type="evidence" value="ECO:0007669"/>
    <property type="project" value="EnsemblFungi"/>
</dbReference>
<proteinExistence type="predicted"/>
<dbReference type="GO" id="GO:0015934">
    <property type="term" value="C:large ribosomal subunit"/>
    <property type="evidence" value="ECO:0007669"/>
    <property type="project" value="EnsemblFungi"/>
</dbReference>
<dbReference type="GO" id="GO:0030687">
    <property type="term" value="C:preribosome, large subunit precursor"/>
    <property type="evidence" value="ECO:0007669"/>
    <property type="project" value="EnsemblFungi"/>
</dbReference>
<evidence type="ECO:0000259" key="4">
    <source>
        <dbReference type="PROSITE" id="PS50303"/>
    </source>
</evidence>
<dbReference type="GO" id="GO:0050821">
    <property type="term" value="P:protein stabilization"/>
    <property type="evidence" value="ECO:0007669"/>
    <property type="project" value="EnsemblFungi"/>
</dbReference>
<dbReference type="InterPro" id="IPR011989">
    <property type="entry name" value="ARM-like"/>
</dbReference>